<evidence type="ECO:0000313" key="2">
    <source>
        <dbReference type="EMBL" id="USJ21631.1"/>
    </source>
</evidence>
<accession>A0A9Q8Y4E1</accession>
<organism evidence="2 3">
    <name type="scientific">Lactococcus formosensis</name>
    <dbReference type="NCBI Taxonomy" id="1281486"/>
    <lineage>
        <taxon>Bacteria</taxon>
        <taxon>Bacillati</taxon>
        <taxon>Bacillota</taxon>
        <taxon>Bacilli</taxon>
        <taxon>Lactobacillales</taxon>
        <taxon>Streptococcaceae</taxon>
        <taxon>Lactococcus</taxon>
    </lineage>
</organism>
<evidence type="ECO:0000256" key="1">
    <source>
        <dbReference type="SAM" id="Phobius"/>
    </source>
</evidence>
<dbReference type="KEGG" id="lfo:LMK00_12055"/>
<evidence type="ECO:0000313" key="3">
    <source>
        <dbReference type="Proteomes" id="UP001056730"/>
    </source>
</evidence>
<gene>
    <name evidence="2" type="ORF">LMK00_12055</name>
</gene>
<dbReference type="RefSeq" id="WP_252175995.1">
    <property type="nucleotide sequence ID" value="NZ_CP086400.1"/>
</dbReference>
<keyword evidence="1" id="KW-0812">Transmembrane</keyword>
<protein>
    <submittedName>
        <fullName evidence="2">Uncharacterized protein</fullName>
    </submittedName>
</protein>
<reference evidence="2" key="1">
    <citation type="journal article" date="2022" name="Front. Microbiol.">
        <title>Feed Insects as a Reservoir of Granadaene-Producing Lactococci.</title>
        <authorList>
            <person name="Neuzil-Bunesova V."/>
            <person name="Ramirez Garcia A."/>
            <person name="Modrackova N."/>
            <person name="Makovska M."/>
            <person name="Sabolova M."/>
            <person name="Sproer C."/>
            <person name="Bunk B."/>
            <person name="Blom J."/>
            <person name="Schwab C."/>
        </authorList>
    </citation>
    <scope>NUCLEOTIDE SEQUENCE</scope>
    <source>
        <strain evidence="2">I4/6O</strain>
    </source>
</reference>
<feature type="transmembrane region" description="Helical" evidence="1">
    <location>
        <begin position="18"/>
        <end position="37"/>
    </location>
</feature>
<dbReference type="EMBL" id="CP086400">
    <property type="protein sequence ID" value="USJ21631.1"/>
    <property type="molecule type" value="Genomic_DNA"/>
</dbReference>
<sequence length="153" mass="17520">MKLEKFYKGVFKIMDSGIMFWVILFGMGVPIIGSSIFSPKFQNSRVYIAIYTLNGQKKIKRGRILGSRSMNQSGFFSQSPNKISIGEMKSKVEYDLLKKGAQNINIYTAEEWEKRISLKSQIKQKNCENCGSSDFEDIIDGVKCSYCSKIYKF</sequence>
<keyword evidence="1" id="KW-0472">Membrane</keyword>
<geneLocation type="plasmid" evidence="2 3">
    <name>p4</name>
</geneLocation>
<name>A0A9Q8Y4E1_9LACT</name>
<keyword evidence="2" id="KW-0614">Plasmid</keyword>
<dbReference type="Proteomes" id="UP001056730">
    <property type="component" value="Plasmid p4"/>
</dbReference>
<dbReference type="AlphaFoldDB" id="A0A9Q8Y4E1"/>
<proteinExistence type="predicted"/>
<keyword evidence="1" id="KW-1133">Transmembrane helix</keyword>